<comment type="caution">
    <text evidence="1">The sequence shown here is derived from an EMBL/GenBank/DDBJ whole genome shotgun (WGS) entry which is preliminary data.</text>
</comment>
<reference evidence="1" key="1">
    <citation type="journal article" date="2015" name="Nature">
        <title>Complex archaea that bridge the gap between prokaryotes and eukaryotes.</title>
        <authorList>
            <person name="Spang A."/>
            <person name="Saw J.H."/>
            <person name="Jorgensen S.L."/>
            <person name="Zaremba-Niedzwiedzka K."/>
            <person name="Martijn J."/>
            <person name="Lind A.E."/>
            <person name="van Eijk R."/>
            <person name="Schleper C."/>
            <person name="Guy L."/>
            <person name="Ettema T.J."/>
        </authorList>
    </citation>
    <scope>NUCLEOTIDE SEQUENCE</scope>
</reference>
<organism evidence="1">
    <name type="scientific">marine sediment metagenome</name>
    <dbReference type="NCBI Taxonomy" id="412755"/>
    <lineage>
        <taxon>unclassified sequences</taxon>
        <taxon>metagenomes</taxon>
        <taxon>ecological metagenomes</taxon>
    </lineage>
</organism>
<protein>
    <submittedName>
        <fullName evidence="1">Uncharacterized protein</fullName>
    </submittedName>
</protein>
<gene>
    <name evidence="1" type="ORF">LCGC14_2914570</name>
</gene>
<evidence type="ECO:0000313" key="1">
    <source>
        <dbReference type="EMBL" id="KKK71372.1"/>
    </source>
</evidence>
<dbReference type="EMBL" id="LAZR01057771">
    <property type="protein sequence ID" value="KKK71372.1"/>
    <property type="molecule type" value="Genomic_DNA"/>
</dbReference>
<dbReference type="AlphaFoldDB" id="A0A0F8XQQ8"/>
<name>A0A0F8XQQ8_9ZZZZ</name>
<sequence>MLRTNVAAAGANTDLSSVLNVALYIGRDADNQIKFATDNTIIFRLAGVDGISMISTGELDMGAHSVGFTIQTLTGSTPDDIDWKLGNYMKFTHGAEATQTFTFTAPSNPCALTLQIKQDSVGGRDITFPASVKWLMTEPTWSDGGANKTIIMSMRYDGTDYWCQATSWEA</sequence>
<accession>A0A0F8XQQ8</accession>
<proteinExistence type="predicted"/>